<dbReference type="OrthoDB" id="10023264at2759"/>
<organism evidence="2 3">
    <name type="scientific">Adineta steineri</name>
    <dbReference type="NCBI Taxonomy" id="433720"/>
    <lineage>
        <taxon>Eukaryota</taxon>
        <taxon>Metazoa</taxon>
        <taxon>Spiralia</taxon>
        <taxon>Gnathifera</taxon>
        <taxon>Rotifera</taxon>
        <taxon>Eurotatoria</taxon>
        <taxon>Bdelloidea</taxon>
        <taxon>Adinetida</taxon>
        <taxon>Adinetidae</taxon>
        <taxon>Adineta</taxon>
    </lineage>
</organism>
<evidence type="ECO:0000256" key="1">
    <source>
        <dbReference type="SAM" id="MobiDB-lite"/>
    </source>
</evidence>
<sequence>MPNKCSTLVRRRQDILNQLSRSNSEGKLQDDILETTAELCIAGTRKAPPFFPTPTHHVPTTPTTRRSNFLPTNRVHPSPNQVHNTQLPTIRYAKGSNEQRNHIQDETHSRSTRSKTPLDNSSPKSGGYTPSASMSSVYNALSKRSTENLLSAYAGSEDKNSSNPVSPSYRSQRSHKTKEIKKDTTKHTTALQKQSTDSGIDIRFSSSSGDTNHLQRTSGTSTRPRTNTQQVQNESPRTQETVTKDRTNHGQLYQRRPNNAAKAPIKQKIDKYRRRTEVTQAIYGYTSINAANNDLPNTNYSTSNRPKPPPSTPTMPGGTMMSAAKLQAHHDALFESLKSKAPYTYEPLVHYSHQYSPNPVKSPHLCPKHQQITSTLPISNPPTPLVHLRPSYGTIQNFVPTKSSHHNHHHHHHTNTKNNQYLPTPPPPPSQQYYTIKQTPNDSPKYLSLALAASHHPPTLDDNLLNDADQQKKLRVFKWLKNVEEHRYEQIDHDELLDKQALRMIDQTDNLSLYSEIRLAVDDLPPNLSNEPCERIATMEFEN</sequence>
<feature type="compositionally biased region" description="Low complexity" evidence="1">
    <location>
        <begin position="53"/>
        <end position="64"/>
    </location>
</feature>
<protein>
    <submittedName>
        <fullName evidence="2">Uncharacterized protein</fullName>
    </submittedName>
</protein>
<dbReference type="AlphaFoldDB" id="A0A813NWE1"/>
<feature type="compositionally biased region" description="Polar residues" evidence="1">
    <location>
        <begin position="78"/>
        <end position="88"/>
    </location>
</feature>
<feature type="region of interest" description="Disordered" evidence="1">
    <location>
        <begin position="153"/>
        <end position="249"/>
    </location>
</feature>
<gene>
    <name evidence="2" type="ORF">QVE165_LOCUS1126</name>
</gene>
<evidence type="ECO:0000313" key="2">
    <source>
        <dbReference type="EMBL" id="CAF0744721.1"/>
    </source>
</evidence>
<keyword evidence="3" id="KW-1185">Reference proteome</keyword>
<dbReference type="Proteomes" id="UP000663832">
    <property type="component" value="Unassembled WGS sequence"/>
</dbReference>
<feature type="region of interest" description="Disordered" evidence="1">
    <location>
        <begin position="48"/>
        <end position="134"/>
    </location>
</feature>
<feature type="compositionally biased region" description="Polar residues" evidence="1">
    <location>
        <begin position="114"/>
        <end position="134"/>
    </location>
</feature>
<feature type="compositionally biased region" description="Polar residues" evidence="1">
    <location>
        <begin position="161"/>
        <end position="171"/>
    </location>
</feature>
<feature type="compositionally biased region" description="Polar residues" evidence="1">
    <location>
        <begin position="187"/>
        <end position="241"/>
    </location>
</feature>
<evidence type="ECO:0000313" key="3">
    <source>
        <dbReference type="Proteomes" id="UP000663832"/>
    </source>
</evidence>
<comment type="caution">
    <text evidence="2">The sequence shown here is derived from an EMBL/GenBank/DDBJ whole genome shotgun (WGS) entry which is preliminary data.</text>
</comment>
<accession>A0A813NWE1</accession>
<dbReference type="EMBL" id="CAJNOM010000003">
    <property type="protein sequence ID" value="CAF0744721.1"/>
    <property type="molecule type" value="Genomic_DNA"/>
</dbReference>
<feature type="region of interest" description="Disordered" evidence="1">
    <location>
        <begin position="402"/>
        <end position="428"/>
    </location>
</feature>
<reference evidence="2" key="1">
    <citation type="submission" date="2021-02" db="EMBL/GenBank/DDBJ databases">
        <authorList>
            <person name="Nowell W R."/>
        </authorList>
    </citation>
    <scope>NUCLEOTIDE SEQUENCE</scope>
</reference>
<name>A0A813NWE1_9BILA</name>
<proteinExistence type="predicted"/>
<feature type="compositionally biased region" description="Basic residues" evidence="1">
    <location>
        <begin position="403"/>
        <end position="415"/>
    </location>
</feature>
<feature type="compositionally biased region" description="Basic and acidic residues" evidence="1">
    <location>
        <begin position="97"/>
        <end position="109"/>
    </location>
</feature>